<accession>A0A8S3SRL9</accession>
<evidence type="ECO:0000313" key="3">
    <source>
        <dbReference type="Proteomes" id="UP000683360"/>
    </source>
</evidence>
<dbReference type="Proteomes" id="UP000683360">
    <property type="component" value="Unassembled WGS sequence"/>
</dbReference>
<dbReference type="PANTHER" id="PTHR46270:SF2">
    <property type="entry name" value="TIR DOMAIN-CONTAINING PROTEIN"/>
    <property type="match status" value="1"/>
</dbReference>
<sequence length="561" mass="67064">MEKPENYTTGQLSPLAEQEHIMISYQWSNQKTILQVSYLLYPEQEHIMISYQWSNQKTILQVSYLPYPEQETYHDKLPVEKPENYTSGQLSPLTPEQEHIMISYQWSNQKTGQNPEQEHIMISYQWSNQKTILRSVNPEQHIMISYQWSNQKLYFRSVISPYPEQEHIMISYQWRNQKTILQISYRPENRTRTYHDKLPVYTSGQLSPYPEQEHIMISYQWSKPENYTPLTGHDYLQKTLPEQEHIMISYQWSNQKTILQVSYLPYTEQEHIMISYQWSNQKTILQVSPYPEQGHYMISYQWRNQKTILQVSYLPYPEQEHIMISYQWSNQKTILQIKDKLRQNNFPVWIDVDFMEGSMLQMMASAIEKASVVLICYSEKYKDSKNCRTEAEYAFARDKMIIPVLLQNRYRPDGWLGILIGSKKFYDFSGKYDFEKKFLELRGELEGQLLQKKRQPAAMKDLVNQVVTVYEDVEKEIGVLSWTKQDLQNWLKQNQLESFSGLHSLTGEQIGFLYKLFRRAPDFFYKCLEEKLGLKSLEDLMKFDKALEKLSRDHPEINKLL</sequence>
<keyword evidence="3" id="KW-1185">Reference proteome</keyword>
<name>A0A8S3SRL9_MYTED</name>
<reference evidence="2" key="1">
    <citation type="submission" date="2021-03" db="EMBL/GenBank/DDBJ databases">
        <authorList>
            <person name="Bekaert M."/>
        </authorList>
    </citation>
    <scope>NUCLEOTIDE SEQUENCE</scope>
</reference>
<organism evidence="2 3">
    <name type="scientific">Mytilus edulis</name>
    <name type="common">Blue mussel</name>
    <dbReference type="NCBI Taxonomy" id="6550"/>
    <lineage>
        <taxon>Eukaryota</taxon>
        <taxon>Metazoa</taxon>
        <taxon>Spiralia</taxon>
        <taxon>Lophotrochozoa</taxon>
        <taxon>Mollusca</taxon>
        <taxon>Bivalvia</taxon>
        <taxon>Autobranchia</taxon>
        <taxon>Pteriomorphia</taxon>
        <taxon>Mytilida</taxon>
        <taxon>Mytiloidea</taxon>
        <taxon>Mytilidae</taxon>
        <taxon>Mytilinae</taxon>
        <taxon>Mytilus</taxon>
    </lineage>
</organism>
<dbReference type="Pfam" id="PF13676">
    <property type="entry name" value="TIR_2"/>
    <property type="match status" value="1"/>
</dbReference>
<evidence type="ECO:0000313" key="2">
    <source>
        <dbReference type="EMBL" id="CAG2221364.1"/>
    </source>
</evidence>
<feature type="domain" description="TIR" evidence="1">
    <location>
        <begin position="322"/>
        <end position="438"/>
    </location>
</feature>
<dbReference type="GO" id="GO:0007165">
    <property type="term" value="P:signal transduction"/>
    <property type="evidence" value="ECO:0007669"/>
    <property type="project" value="InterPro"/>
</dbReference>
<dbReference type="OrthoDB" id="2148946at2759"/>
<comment type="caution">
    <text evidence="2">The sequence shown here is derived from an EMBL/GenBank/DDBJ whole genome shotgun (WGS) entry which is preliminary data.</text>
</comment>
<dbReference type="Gene3D" id="3.40.50.10140">
    <property type="entry name" value="Toll/interleukin-1 receptor homology (TIR) domain"/>
    <property type="match status" value="1"/>
</dbReference>
<dbReference type="PANTHER" id="PTHR46270">
    <property type="entry name" value="ARMADILLO-TYPE FOLD-RELATED"/>
    <property type="match status" value="1"/>
</dbReference>
<gene>
    <name evidence="2" type="ORF">MEDL_34762</name>
</gene>
<evidence type="ECO:0000259" key="1">
    <source>
        <dbReference type="Pfam" id="PF13676"/>
    </source>
</evidence>
<dbReference type="InterPro" id="IPR035897">
    <property type="entry name" value="Toll_tir_struct_dom_sf"/>
</dbReference>
<dbReference type="EMBL" id="CAJPWZ010001680">
    <property type="protein sequence ID" value="CAG2221364.1"/>
    <property type="molecule type" value="Genomic_DNA"/>
</dbReference>
<dbReference type="AlphaFoldDB" id="A0A8S3SRL9"/>
<proteinExistence type="predicted"/>
<protein>
    <recommendedName>
        <fullName evidence="1">TIR domain-containing protein</fullName>
    </recommendedName>
</protein>
<dbReference type="InterPro" id="IPR000157">
    <property type="entry name" value="TIR_dom"/>
</dbReference>
<dbReference type="SUPFAM" id="SSF52200">
    <property type="entry name" value="Toll/Interleukin receptor TIR domain"/>
    <property type="match status" value="1"/>
</dbReference>